<keyword evidence="1" id="KW-0472">Membrane</keyword>
<dbReference type="AlphaFoldDB" id="A0A1X2HBX1"/>
<evidence type="ECO:0000313" key="3">
    <source>
        <dbReference type="Proteomes" id="UP000242180"/>
    </source>
</evidence>
<dbReference type="EMBL" id="MCGN01000005">
    <property type="protein sequence ID" value="ORY96308.1"/>
    <property type="molecule type" value="Genomic_DNA"/>
</dbReference>
<dbReference type="InParanoid" id="A0A1X2HBX1"/>
<dbReference type="OrthoDB" id="2261774at2759"/>
<sequence>MECFFGLDVLPGHCTNQTCAVRDDLPPYYYGAALHQWTLGDQWRSAVFAVLITGAIALCLVLGRQQVTNLI</sequence>
<feature type="non-terminal residue" evidence="2">
    <location>
        <position position="71"/>
    </location>
</feature>
<feature type="transmembrane region" description="Helical" evidence="1">
    <location>
        <begin position="43"/>
        <end position="63"/>
    </location>
</feature>
<protein>
    <submittedName>
        <fullName evidence="2">Uncharacterized protein</fullName>
    </submittedName>
</protein>
<organism evidence="2 3">
    <name type="scientific">Syncephalastrum racemosum</name>
    <name type="common">Filamentous fungus</name>
    <dbReference type="NCBI Taxonomy" id="13706"/>
    <lineage>
        <taxon>Eukaryota</taxon>
        <taxon>Fungi</taxon>
        <taxon>Fungi incertae sedis</taxon>
        <taxon>Mucoromycota</taxon>
        <taxon>Mucoromycotina</taxon>
        <taxon>Mucoromycetes</taxon>
        <taxon>Mucorales</taxon>
        <taxon>Syncephalastraceae</taxon>
        <taxon>Syncephalastrum</taxon>
    </lineage>
</organism>
<proteinExistence type="predicted"/>
<evidence type="ECO:0000313" key="2">
    <source>
        <dbReference type="EMBL" id="ORY96308.1"/>
    </source>
</evidence>
<gene>
    <name evidence="2" type="ORF">BCR43DRAFT_414769</name>
</gene>
<keyword evidence="1" id="KW-0812">Transmembrane</keyword>
<reference evidence="2 3" key="1">
    <citation type="submission" date="2016-07" db="EMBL/GenBank/DDBJ databases">
        <title>Pervasive Adenine N6-methylation of Active Genes in Fungi.</title>
        <authorList>
            <consortium name="DOE Joint Genome Institute"/>
            <person name="Mondo S.J."/>
            <person name="Dannebaum R.O."/>
            <person name="Kuo R.C."/>
            <person name="Labutti K."/>
            <person name="Haridas S."/>
            <person name="Kuo A."/>
            <person name="Salamov A."/>
            <person name="Ahrendt S.R."/>
            <person name="Lipzen A."/>
            <person name="Sullivan W."/>
            <person name="Andreopoulos W.B."/>
            <person name="Clum A."/>
            <person name="Lindquist E."/>
            <person name="Daum C."/>
            <person name="Ramamoorthy G.K."/>
            <person name="Gryganskyi A."/>
            <person name="Culley D."/>
            <person name="Magnuson J.K."/>
            <person name="James T.Y."/>
            <person name="O'Malley M.A."/>
            <person name="Stajich J.E."/>
            <person name="Spatafora J.W."/>
            <person name="Visel A."/>
            <person name="Grigoriev I.V."/>
        </authorList>
    </citation>
    <scope>NUCLEOTIDE SEQUENCE [LARGE SCALE GENOMIC DNA]</scope>
    <source>
        <strain evidence="2 3">NRRL 2496</strain>
    </source>
</reference>
<comment type="caution">
    <text evidence="2">The sequence shown here is derived from an EMBL/GenBank/DDBJ whole genome shotgun (WGS) entry which is preliminary data.</text>
</comment>
<dbReference type="Proteomes" id="UP000242180">
    <property type="component" value="Unassembled WGS sequence"/>
</dbReference>
<evidence type="ECO:0000256" key="1">
    <source>
        <dbReference type="SAM" id="Phobius"/>
    </source>
</evidence>
<name>A0A1X2HBX1_SYNRA</name>
<accession>A0A1X2HBX1</accession>
<keyword evidence="3" id="KW-1185">Reference proteome</keyword>
<keyword evidence="1" id="KW-1133">Transmembrane helix</keyword>